<evidence type="ECO:0000313" key="1">
    <source>
        <dbReference type="EMBL" id="SMS09098.1"/>
    </source>
</evidence>
<dbReference type="AlphaFoldDB" id="A0A1Y6JGR6"/>
<accession>A0A1Y6JGR6</accession>
<sequence>MMIVPTLRVGMPSRTLRVRSRMRRRCVLKLQLYPRHALGSLNPQSVPFVTRSVTGGMPTRSDGHDQC</sequence>
<reference evidence="1 2" key="1">
    <citation type="submission" date="2017-05" db="EMBL/GenBank/DDBJ databases">
        <authorList>
            <person name="Song R."/>
            <person name="Chenine A.L."/>
            <person name="Ruprecht R.M."/>
        </authorList>
    </citation>
    <scope>NUCLEOTIDE SEQUENCE [LARGE SCALE GENOMIC DNA]</scope>
    <source>
        <strain evidence="1 2">CFBP 1590</strain>
    </source>
</reference>
<protein>
    <submittedName>
        <fullName evidence="1">Uncharacterized protein</fullName>
    </submittedName>
</protein>
<dbReference type="Proteomes" id="UP000196842">
    <property type="component" value="Chromosome I"/>
</dbReference>
<dbReference type="KEGG" id="pvd:CFBP1590__1512"/>
<proteinExistence type="predicted"/>
<name>A0A1Y6JGR6_PSEVI</name>
<dbReference type="EMBL" id="LT855380">
    <property type="protein sequence ID" value="SMS09098.1"/>
    <property type="molecule type" value="Genomic_DNA"/>
</dbReference>
<organism evidence="1 2">
    <name type="scientific">Pseudomonas viridiflava</name>
    <name type="common">Phytomonas viridiflava</name>
    <dbReference type="NCBI Taxonomy" id="33069"/>
    <lineage>
        <taxon>Bacteria</taxon>
        <taxon>Pseudomonadati</taxon>
        <taxon>Pseudomonadota</taxon>
        <taxon>Gammaproteobacteria</taxon>
        <taxon>Pseudomonadales</taxon>
        <taxon>Pseudomonadaceae</taxon>
        <taxon>Pseudomonas</taxon>
    </lineage>
</organism>
<evidence type="ECO:0000313" key="2">
    <source>
        <dbReference type="Proteomes" id="UP000196842"/>
    </source>
</evidence>
<gene>
    <name evidence="1" type="ORF">CFBP1590__1512</name>
</gene>